<feature type="signal peptide" evidence="2">
    <location>
        <begin position="1"/>
        <end position="16"/>
    </location>
</feature>
<reference evidence="3" key="1">
    <citation type="submission" date="2021-12" db="EMBL/GenBank/DDBJ databases">
        <authorList>
            <person name="Martin H S."/>
        </authorList>
    </citation>
    <scope>NUCLEOTIDE SEQUENCE</scope>
</reference>
<keyword evidence="4" id="KW-1185">Reference proteome</keyword>
<accession>A0A8J9Y8T1</accession>
<sequence>MAKVFLLVIIATVTSARHLTEVNRFLIQPLNPEFDASGHSDQIVQRRNIDHNSRTSTNAHHQQGRYSPYINQEPHQQNVPYYQSTINFHHYNVMNQEDTNDNIYNEYEYGVRARVNSPKPIEDLNDIAYTNVQSKKHYPTHADTQPNMRINEFHGATVTQKINKIVPTYEEFLNTNSNPVNQNTRNINVSNERKTSITMTEVETNRPIEFDPKDAQIPLTKEPSGNEEEDTEGWIWGSSTKSSNKSVTDDDLDDRAAFVGDKCPTGYAKICGTCVEKH</sequence>
<dbReference type="Proteomes" id="UP000838878">
    <property type="component" value="Chromosome 12"/>
</dbReference>
<feature type="compositionally biased region" description="Polar residues" evidence="1">
    <location>
        <begin position="237"/>
        <end position="246"/>
    </location>
</feature>
<proteinExistence type="predicted"/>
<dbReference type="EMBL" id="OV170232">
    <property type="protein sequence ID" value="CAH0717541.1"/>
    <property type="molecule type" value="Genomic_DNA"/>
</dbReference>
<feature type="chain" id="PRO_5035466200" evidence="2">
    <location>
        <begin position="17"/>
        <end position="278"/>
    </location>
</feature>
<protein>
    <submittedName>
        <fullName evidence="3">Uncharacterized protein</fullName>
    </submittedName>
</protein>
<evidence type="ECO:0000313" key="3">
    <source>
        <dbReference type="EMBL" id="CAH0717541.1"/>
    </source>
</evidence>
<feature type="non-terminal residue" evidence="3">
    <location>
        <position position="278"/>
    </location>
</feature>
<dbReference type="OrthoDB" id="7437848at2759"/>
<evidence type="ECO:0000256" key="1">
    <source>
        <dbReference type="SAM" id="MobiDB-lite"/>
    </source>
</evidence>
<dbReference type="AlphaFoldDB" id="A0A8J9Y8T1"/>
<gene>
    <name evidence="3" type="ORF">BINO364_LOCUS4136</name>
</gene>
<keyword evidence="2" id="KW-0732">Signal</keyword>
<evidence type="ECO:0000313" key="4">
    <source>
        <dbReference type="Proteomes" id="UP000838878"/>
    </source>
</evidence>
<organism evidence="3 4">
    <name type="scientific">Brenthis ino</name>
    <name type="common">lesser marbled fritillary</name>
    <dbReference type="NCBI Taxonomy" id="405034"/>
    <lineage>
        <taxon>Eukaryota</taxon>
        <taxon>Metazoa</taxon>
        <taxon>Ecdysozoa</taxon>
        <taxon>Arthropoda</taxon>
        <taxon>Hexapoda</taxon>
        <taxon>Insecta</taxon>
        <taxon>Pterygota</taxon>
        <taxon>Neoptera</taxon>
        <taxon>Endopterygota</taxon>
        <taxon>Lepidoptera</taxon>
        <taxon>Glossata</taxon>
        <taxon>Ditrysia</taxon>
        <taxon>Papilionoidea</taxon>
        <taxon>Nymphalidae</taxon>
        <taxon>Heliconiinae</taxon>
        <taxon>Argynnini</taxon>
        <taxon>Brenthis</taxon>
    </lineage>
</organism>
<evidence type="ECO:0000256" key="2">
    <source>
        <dbReference type="SAM" id="SignalP"/>
    </source>
</evidence>
<name>A0A8J9Y8T1_9NEOP</name>
<feature type="region of interest" description="Disordered" evidence="1">
    <location>
        <begin position="214"/>
        <end position="250"/>
    </location>
</feature>